<evidence type="ECO:0000313" key="5">
    <source>
        <dbReference type="Proteomes" id="UP001059596"/>
    </source>
</evidence>
<reference evidence="4" key="1">
    <citation type="journal article" date="2023" name="Genome Biol. Evol.">
        <title>Long-read-based Genome Assembly of Drosophila gunungcola Reveals Fewer Chemosensory Genes in Flower-breeding Species.</title>
        <authorList>
            <person name="Negi A."/>
            <person name="Liao B.Y."/>
            <person name="Yeh S.D."/>
        </authorList>
    </citation>
    <scope>NUCLEOTIDE SEQUENCE</scope>
    <source>
        <strain evidence="4">Sukarami</strain>
    </source>
</reference>
<dbReference type="PANTHER" id="PTHR24055">
    <property type="entry name" value="MITOGEN-ACTIVATED PROTEIN KINASE"/>
    <property type="match status" value="1"/>
</dbReference>
<organism evidence="4 5">
    <name type="scientific">Drosophila gunungcola</name>
    <name type="common">fruit fly</name>
    <dbReference type="NCBI Taxonomy" id="103775"/>
    <lineage>
        <taxon>Eukaryota</taxon>
        <taxon>Metazoa</taxon>
        <taxon>Ecdysozoa</taxon>
        <taxon>Arthropoda</taxon>
        <taxon>Hexapoda</taxon>
        <taxon>Insecta</taxon>
        <taxon>Pterygota</taxon>
        <taxon>Neoptera</taxon>
        <taxon>Endopterygota</taxon>
        <taxon>Diptera</taxon>
        <taxon>Brachycera</taxon>
        <taxon>Muscomorpha</taxon>
        <taxon>Ephydroidea</taxon>
        <taxon>Drosophilidae</taxon>
        <taxon>Drosophila</taxon>
        <taxon>Sophophora</taxon>
    </lineage>
</organism>
<dbReference type="InterPro" id="IPR011009">
    <property type="entry name" value="Kinase-like_dom_sf"/>
</dbReference>
<dbReference type="PROSITE" id="PS00108">
    <property type="entry name" value="PROTEIN_KINASE_ST"/>
    <property type="match status" value="1"/>
</dbReference>
<evidence type="ECO:0000256" key="2">
    <source>
        <dbReference type="ARBA" id="ARBA00022840"/>
    </source>
</evidence>
<proteinExistence type="predicted"/>
<keyword evidence="2" id="KW-0067">ATP-binding</keyword>
<dbReference type="PROSITE" id="PS50011">
    <property type="entry name" value="PROTEIN_KINASE_DOM"/>
    <property type="match status" value="1"/>
</dbReference>
<dbReference type="AlphaFoldDB" id="A0A9P9YRA3"/>
<evidence type="ECO:0000313" key="4">
    <source>
        <dbReference type="EMBL" id="KAI8041460.1"/>
    </source>
</evidence>
<gene>
    <name evidence="4" type="ORF">M5D96_005720</name>
</gene>
<evidence type="ECO:0000259" key="3">
    <source>
        <dbReference type="PROSITE" id="PS50011"/>
    </source>
</evidence>
<dbReference type="InterPro" id="IPR000719">
    <property type="entry name" value="Prot_kinase_dom"/>
</dbReference>
<dbReference type="Proteomes" id="UP001059596">
    <property type="component" value="Unassembled WGS sequence"/>
</dbReference>
<name>A0A9P9YRA3_9MUSC</name>
<dbReference type="EMBL" id="JAMKOV010000003">
    <property type="protein sequence ID" value="KAI8041460.1"/>
    <property type="molecule type" value="Genomic_DNA"/>
</dbReference>
<keyword evidence="1" id="KW-0547">Nucleotide-binding</keyword>
<evidence type="ECO:0000256" key="1">
    <source>
        <dbReference type="ARBA" id="ARBA00022741"/>
    </source>
</evidence>
<dbReference type="GO" id="GO:0004672">
    <property type="term" value="F:protein kinase activity"/>
    <property type="evidence" value="ECO:0007669"/>
    <property type="project" value="InterPro"/>
</dbReference>
<dbReference type="InterPro" id="IPR008271">
    <property type="entry name" value="Ser/Thr_kinase_AS"/>
</dbReference>
<dbReference type="SUPFAM" id="SSF56112">
    <property type="entry name" value="Protein kinase-like (PK-like)"/>
    <property type="match status" value="1"/>
</dbReference>
<dbReference type="Pfam" id="PF00069">
    <property type="entry name" value="Pkinase"/>
    <property type="match status" value="1"/>
</dbReference>
<accession>A0A9P9YRA3</accession>
<dbReference type="GO" id="GO:0005524">
    <property type="term" value="F:ATP binding"/>
    <property type="evidence" value="ECO:0007669"/>
    <property type="project" value="UniProtKB-KW"/>
</dbReference>
<protein>
    <recommendedName>
        <fullName evidence="3">Protein kinase domain-containing protein</fullName>
    </recommendedName>
</protein>
<comment type="caution">
    <text evidence="4">The sequence shown here is derived from an EMBL/GenBank/DDBJ whole genome shotgun (WGS) entry which is preliminary data.</text>
</comment>
<keyword evidence="5" id="KW-1185">Reference proteome</keyword>
<dbReference type="InterPro" id="IPR050117">
    <property type="entry name" value="MAPK"/>
</dbReference>
<feature type="domain" description="Protein kinase" evidence="3">
    <location>
        <begin position="1"/>
        <end position="217"/>
    </location>
</feature>
<dbReference type="Gene3D" id="1.10.510.10">
    <property type="entry name" value="Transferase(Phosphotransferase) domain 1"/>
    <property type="match status" value="1"/>
</dbReference>
<dbReference type="SMART" id="SM00220">
    <property type="entry name" value="S_TKc"/>
    <property type="match status" value="1"/>
</dbReference>
<dbReference type="FunFam" id="1.10.510.10:FF:002455">
    <property type="match status" value="1"/>
</dbReference>
<sequence>MAVTDPRDGRRVALKKLPNVFQSLVSSKRVFRELKMLCFFKHENILRGLKYLHSARILHRDIKPGNLLVNSNCVLKICDFGLARVEEPDQAKHMTQEVVTQYYRAPEILMGARHYSSAVDVWSLLGRRILFQAQNPVQQLELITELLGTPTMEDMRHACEGARTHMLRRAPKPPSFSVLYTLSSHATHEAVHLLCQMLVFDPDKRISVTDALAHPYLDEGRLRYHSCMCKCCFTTSAGMRQYTADFEPSAGQPFDDLWERKLTSVQQVKEEMHKFIAEQLQTGRVPLCINPQSAAFKSFASQ</sequence>